<dbReference type="Proteomes" id="UP001296776">
    <property type="component" value="Unassembled WGS sequence"/>
</dbReference>
<evidence type="ECO:0000313" key="2">
    <source>
        <dbReference type="Proteomes" id="UP001296776"/>
    </source>
</evidence>
<gene>
    <name evidence="1" type="ORF">CKO40_11305</name>
</gene>
<dbReference type="AlphaFoldDB" id="A0AAJ0X9T4"/>
<comment type="caution">
    <text evidence="1">The sequence shown here is derived from an EMBL/GenBank/DDBJ whole genome shotgun (WGS) entry which is preliminary data.</text>
</comment>
<proteinExistence type="predicted"/>
<sequence length="181" mass="20640">METPGPLDALTPCQRTVVRVKIHLAKRRAATRRTLRWTRRLADRLRRAFAAAPPALQARLLAGDPQTAPLAALWLNVELVARTAEATAERLNQAHALRRRQRADLERRVTFIVKRQIATDDVFALAEEELRTQGQRCGRRLLHKTAWSVAGRLGYTDVQREQITETAARHYLAKRRKGRGE</sequence>
<reference evidence="1" key="2">
    <citation type="journal article" date="2020" name="Microorganisms">
        <title>Osmotic Adaptation and Compatible Solute Biosynthesis of Phototrophic Bacteria as Revealed from Genome Analyses.</title>
        <authorList>
            <person name="Imhoff J.F."/>
            <person name="Rahn T."/>
            <person name="Kunzel S."/>
            <person name="Keller A."/>
            <person name="Neulinger S.C."/>
        </authorList>
    </citation>
    <scope>NUCLEOTIDE SEQUENCE</scope>
    <source>
        <strain evidence="1">DSM 11080</strain>
    </source>
</reference>
<dbReference type="RefSeq" id="WP_200346320.1">
    <property type="nucleotide sequence ID" value="NZ_NRSJ01000018.1"/>
</dbReference>
<dbReference type="EMBL" id="NRSJ01000018">
    <property type="protein sequence ID" value="MBK1705111.1"/>
    <property type="molecule type" value="Genomic_DNA"/>
</dbReference>
<keyword evidence="2" id="KW-1185">Reference proteome</keyword>
<evidence type="ECO:0000313" key="1">
    <source>
        <dbReference type="EMBL" id="MBK1705111.1"/>
    </source>
</evidence>
<reference evidence="1" key="1">
    <citation type="submission" date="2017-08" db="EMBL/GenBank/DDBJ databases">
        <authorList>
            <person name="Imhoff J.F."/>
            <person name="Rahn T."/>
            <person name="Kuenzel S."/>
            <person name="Neulinger S.C."/>
        </authorList>
    </citation>
    <scope>NUCLEOTIDE SEQUENCE</scope>
    <source>
        <strain evidence="1">DSM 11080</strain>
    </source>
</reference>
<name>A0AAJ0X9T4_9GAMM</name>
<protein>
    <submittedName>
        <fullName evidence="1">Uncharacterized protein</fullName>
    </submittedName>
</protein>
<organism evidence="1 2">
    <name type="scientific">Halochromatium glycolicum</name>
    <dbReference type="NCBI Taxonomy" id="85075"/>
    <lineage>
        <taxon>Bacteria</taxon>
        <taxon>Pseudomonadati</taxon>
        <taxon>Pseudomonadota</taxon>
        <taxon>Gammaproteobacteria</taxon>
        <taxon>Chromatiales</taxon>
        <taxon>Chromatiaceae</taxon>
        <taxon>Halochromatium</taxon>
    </lineage>
</organism>
<accession>A0AAJ0X9T4</accession>